<accession>A0A9N9JGK3</accession>
<organism evidence="2 3">
    <name type="scientific">Cetraspora pellucida</name>
    <dbReference type="NCBI Taxonomy" id="1433469"/>
    <lineage>
        <taxon>Eukaryota</taxon>
        <taxon>Fungi</taxon>
        <taxon>Fungi incertae sedis</taxon>
        <taxon>Mucoromycota</taxon>
        <taxon>Glomeromycotina</taxon>
        <taxon>Glomeromycetes</taxon>
        <taxon>Diversisporales</taxon>
        <taxon>Gigasporaceae</taxon>
        <taxon>Cetraspora</taxon>
    </lineage>
</organism>
<evidence type="ECO:0000313" key="2">
    <source>
        <dbReference type="EMBL" id="CAG8777983.1"/>
    </source>
</evidence>
<protein>
    <submittedName>
        <fullName evidence="2">13261_t:CDS:1</fullName>
    </submittedName>
</protein>
<feature type="non-terminal residue" evidence="2">
    <location>
        <position position="82"/>
    </location>
</feature>
<sequence>MTAMPIGFENPVSNQALLWAQQPFQQFQQPFQSGLGSGSFSDNLRQYVPDKFPSELVSTKEDTSPVQVFERETRMDKTGVRQ</sequence>
<name>A0A9N9JGK3_9GLOM</name>
<comment type="caution">
    <text evidence="2">The sequence shown here is derived from an EMBL/GenBank/DDBJ whole genome shotgun (WGS) entry which is preliminary data.</text>
</comment>
<gene>
    <name evidence="2" type="ORF">CPELLU_LOCUS16232</name>
</gene>
<evidence type="ECO:0000313" key="3">
    <source>
        <dbReference type="Proteomes" id="UP000789759"/>
    </source>
</evidence>
<keyword evidence="3" id="KW-1185">Reference proteome</keyword>
<reference evidence="2" key="1">
    <citation type="submission" date="2021-06" db="EMBL/GenBank/DDBJ databases">
        <authorList>
            <person name="Kallberg Y."/>
            <person name="Tangrot J."/>
            <person name="Rosling A."/>
        </authorList>
    </citation>
    <scope>NUCLEOTIDE SEQUENCE</scope>
    <source>
        <strain evidence="2">FL966</strain>
    </source>
</reference>
<evidence type="ECO:0000256" key="1">
    <source>
        <dbReference type="SAM" id="MobiDB-lite"/>
    </source>
</evidence>
<dbReference type="EMBL" id="CAJVQA010023336">
    <property type="protein sequence ID" value="CAG8777983.1"/>
    <property type="molecule type" value="Genomic_DNA"/>
</dbReference>
<dbReference type="Proteomes" id="UP000789759">
    <property type="component" value="Unassembled WGS sequence"/>
</dbReference>
<proteinExistence type="predicted"/>
<feature type="compositionally biased region" description="Basic and acidic residues" evidence="1">
    <location>
        <begin position="58"/>
        <end position="82"/>
    </location>
</feature>
<feature type="region of interest" description="Disordered" evidence="1">
    <location>
        <begin position="56"/>
        <end position="82"/>
    </location>
</feature>
<dbReference type="AlphaFoldDB" id="A0A9N9JGK3"/>